<evidence type="ECO:0008006" key="3">
    <source>
        <dbReference type="Google" id="ProtNLM"/>
    </source>
</evidence>
<sequence>MADRYDTESAMYPVLFEYLRDQGRFVCMQVPVRSYRADFVSFQVNWDAARLRLQYGLLEPIHRAPVWRLLLTLRQYPGAGLADLPGLLRLTPGYVRSLLNELERLEVLSVNRSRVDLLYWPDLLFRDAQVVEAKLSDWKRAVRQAMRYACSASQLYIALPQRLADQLANDPPPGLARSGVGILAVNSGVRIALPSREFGSGRYTIELHQLSEYLWSEILHALRRLNREAKRNSWLPVKPEDVPSDLPADVR</sequence>
<accession>A0AA35CNV9</accession>
<keyword evidence="2" id="KW-1185">Reference proteome</keyword>
<evidence type="ECO:0000313" key="1">
    <source>
        <dbReference type="EMBL" id="BDG61943.1"/>
    </source>
</evidence>
<reference evidence="1" key="1">
    <citation type="submission" date="2022-03" db="EMBL/GenBank/DDBJ databases">
        <title>Complete genome sequence of Caldinitratiruptor microaerophilus.</title>
        <authorList>
            <person name="Mukaiyama R."/>
            <person name="Nishiyama T."/>
            <person name="Ueda K."/>
        </authorList>
    </citation>
    <scope>NUCLEOTIDE SEQUENCE</scope>
    <source>
        <strain evidence="1">JCM 16183</strain>
    </source>
</reference>
<dbReference type="EMBL" id="AP025628">
    <property type="protein sequence ID" value="BDG61943.1"/>
    <property type="molecule type" value="Genomic_DNA"/>
</dbReference>
<protein>
    <recommendedName>
        <fullName evidence="3">Transcriptional regulator</fullName>
    </recommendedName>
</protein>
<gene>
    <name evidence="1" type="ORF">caldi_30330</name>
</gene>
<proteinExistence type="predicted"/>
<name>A0AA35CNV9_9FIRM</name>
<dbReference type="Proteomes" id="UP001163687">
    <property type="component" value="Chromosome"/>
</dbReference>
<dbReference type="KEGG" id="cmic:caldi_30330"/>
<evidence type="ECO:0000313" key="2">
    <source>
        <dbReference type="Proteomes" id="UP001163687"/>
    </source>
</evidence>
<organism evidence="1 2">
    <name type="scientific">Caldinitratiruptor microaerophilus</name>
    <dbReference type="NCBI Taxonomy" id="671077"/>
    <lineage>
        <taxon>Bacteria</taxon>
        <taxon>Bacillati</taxon>
        <taxon>Bacillota</taxon>
        <taxon>Clostridia</taxon>
        <taxon>Eubacteriales</taxon>
        <taxon>Symbiobacteriaceae</taxon>
        <taxon>Caldinitratiruptor</taxon>
    </lineage>
</organism>
<dbReference type="AlphaFoldDB" id="A0AA35CNV9"/>